<name>A0A067K6M5_JATCU</name>
<reference evidence="1 2" key="1">
    <citation type="journal article" date="2014" name="PLoS ONE">
        <title>Global Analysis of Gene Expression Profiles in Physic Nut (Jatropha curcas L.) Seedlings Exposed to Salt Stress.</title>
        <authorList>
            <person name="Zhang L."/>
            <person name="Zhang C."/>
            <person name="Wu P."/>
            <person name="Chen Y."/>
            <person name="Li M."/>
            <person name="Jiang H."/>
            <person name="Wu G."/>
        </authorList>
    </citation>
    <scope>NUCLEOTIDE SEQUENCE [LARGE SCALE GENOMIC DNA]</scope>
    <source>
        <strain evidence="2">cv. GZQX0401</strain>
        <tissue evidence="1">Young leaves</tissue>
    </source>
</reference>
<dbReference type="SUPFAM" id="SSF140663">
    <property type="entry name" value="TTHA0068-like"/>
    <property type="match status" value="1"/>
</dbReference>
<dbReference type="PANTHER" id="PTHR34796">
    <property type="entry name" value="EXPRESSED PROTEIN"/>
    <property type="match status" value="1"/>
</dbReference>
<dbReference type="OrthoDB" id="2020115at2759"/>
<dbReference type="Gene3D" id="1.10.3450.10">
    <property type="entry name" value="TTHA0068-like"/>
    <property type="match status" value="1"/>
</dbReference>
<dbReference type="PANTHER" id="PTHR34796:SF1">
    <property type="entry name" value="EXPRESSED PROTEIN"/>
    <property type="match status" value="1"/>
</dbReference>
<dbReference type="Pfam" id="PF03745">
    <property type="entry name" value="DUF309"/>
    <property type="match status" value="1"/>
</dbReference>
<dbReference type="KEGG" id="jcu:105640017"/>
<dbReference type="InterPro" id="IPR023203">
    <property type="entry name" value="TTHA0068_sf"/>
</dbReference>
<gene>
    <name evidence="1" type="ORF">JCGZ_14884</name>
</gene>
<protein>
    <recommendedName>
        <fullName evidence="3">DUF309 domain-containing protein</fullName>
    </recommendedName>
</protein>
<evidence type="ECO:0000313" key="2">
    <source>
        <dbReference type="Proteomes" id="UP000027138"/>
    </source>
</evidence>
<keyword evidence="2" id="KW-1185">Reference proteome</keyword>
<evidence type="ECO:0008006" key="3">
    <source>
        <dbReference type="Google" id="ProtNLM"/>
    </source>
</evidence>
<sequence>MAFGLKFLPLPSIPPSSPHTIIHSPNYNLSLTNFPYSATHRHLNFQSTSSRFRVLCRYNHSAEEEENTYSFDEAVGLFNRREYYKCHDLLEALWIKAEDPNRTLLHGILQCAVGFHHLFNQNHKGAMLELGEGVCKLRKMNFESGPFHQFEQDISAVLEFIYQTQIELAACTDDLCIAMDRSERSYQLLGGYGAGQLLYTLEIDPMNGLFIVFCPQRSYASADPPRVKLPTLQATQDHLMSYGSSTYV</sequence>
<accession>A0A067K6M5</accession>
<dbReference type="InterPro" id="IPR005500">
    <property type="entry name" value="DUF309"/>
</dbReference>
<dbReference type="Proteomes" id="UP000027138">
    <property type="component" value="Unassembled WGS sequence"/>
</dbReference>
<dbReference type="EMBL" id="KK914596">
    <property type="protein sequence ID" value="KDP31727.1"/>
    <property type="molecule type" value="Genomic_DNA"/>
</dbReference>
<proteinExistence type="predicted"/>
<dbReference type="AlphaFoldDB" id="A0A067K6M5"/>
<organism evidence="1 2">
    <name type="scientific">Jatropha curcas</name>
    <name type="common">Barbados nut</name>
    <dbReference type="NCBI Taxonomy" id="180498"/>
    <lineage>
        <taxon>Eukaryota</taxon>
        <taxon>Viridiplantae</taxon>
        <taxon>Streptophyta</taxon>
        <taxon>Embryophyta</taxon>
        <taxon>Tracheophyta</taxon>
        <taxon>Spermatophyta</taxon>
        <taxon>Magnoliopsida</taxon>
        <taxon>eudicotyledons</taxon>
        <taxon>Gunneridae</taxon>
        <taxon>Pentapetalae</taxon>
        <taxon>rosids</taxon>
        <taxon>fabids</taxon>
        <taxon>Malpighiales</taxon>
        <taxon>Euphorbiaceae</taxon>
        <taxon>Crotonoideae</taxon>
        <taxon>Jatropheae</taxon>
        <taxon>Jatropha</taxon>
    </lineage>
</organism>
<evidence type="ECO:0000313" key="1">
    <source>
        <dbReference type="EMBL" id="KDP31727.1"/>
    </source>
</evidence>